<protein>
    <submittedName>
        <fullName evidence="2">Flavodoxin domain-containing protein</fullName>
    </submittedName>
</protein>
<evidence type="ECO:0000259" key="1">
    <source>
        <dbReference type="Pfam" id="PF12724"/>
    </source>
</evidence>
<dbReference type="Proteomes" id="UP001058860">
    <property type="component" value="Chromosome"/>
</dbReference>
<gene>
    <name evidence="2" type="ORF">LRS13_17410</name>
</gene>
<sequence length="167" mass="18016">MRVLVTAASKHGSTEEIGQAIVEELDRRGIVADFLVPEAVRSVDGFDAVVVGSAVYAGHWLKPARDLIDRIGPDLRDRAVWLFSSGPVGEPEPKPDGDPADVDDLIETVGAREHVVFPGRIKREELGFAERAIVRALRVPDGDFRDWVAIDAWAGSIAAVLTGAVVQ</sequence>
<dbReference type="InterPro" id="IPR029039">
    <property type="entry name" value="Flavoprotein-like_sf"/>
</dbReference>
<dbReference type="SUPFAM" id="SSF52218">
    <property type="entry name" value="Flavoproteins"/>
    <property type="match status" value="1"/>
</dbReference>
<proteinExistence type="predicted"/>
<dbReference type="RefSeq" id="WP_353862996.1">
    <property type="nucleotide sequence ID" value="NZ_CP088295.1"/>
</dbReference>
<organism evidence="2 3">
    <name type="scientific">Svornostia abyssi</name>
    <dbReference type="NCBI Taxonomy" id="2898438"/>
    <lineage>
        <taxon>Bacteria</taxon>
        <taxon>Bacillati</taxon>
        <taxon>Actinomycetota</taxon>
        <taxon>Thermoleophilia</taxon>
        <taxon>Solirubrobacterales</taxon>
        <taxon>Baekduiaceae</taxon>
        <taxon>Svornostia</taxon>
    </lineage>
</organism>
<dbReference type="EMBL" id="CP088295">
    <property type="protein sequence ID" value="UUY02469.1"/>
    <property type="molecule type" value="Genomic_DNA"/>
</dbReference>
<feature type="domain" description="Flavodoxin" evidence="1">
    <location>
        <begin position="5"/>
        <end position="141"/>
    </location>
</feature>
<reference evidence="3" key="1">
    <citation type="submission" date="2021-11" db="EMBL/GenBank/DDBJ databases">
        <title>Cultivation dependent microbiological survey of springs from the worlds oldest radium mine currently devoted to the extraction of radon-saturated water.</title>
        <authorList>
            <person name="Kapinusova G."/>
            <person name="Smrhova T."/>
            <person name="Strejcek M."/>
            <person name="Suman J."/>
            <person name="Jani K."/>
            <person name="Pajer P."/>
            <person name="Uhlik O."/>
        </authorList>
    </citation>
    <scope>NUCLEOTIDE SEQUENCE [LARGE SCALE GENOMIC DNA]</scope>
    <source>
        <strain evidence="3">J379</strain>
    </source>
</reference>
<evidence type="ECO:0000313" key="2">
    <source>
        <dbReference type="EMBL" id="UUY02469.1"/>
    </source>
</evidence>
<dbReference type="InterPro" id="IPR026816">
    <property type="entry name" value="Flavodoxin_dom"/>
</dbReference>
<dbReference type="Gene3D" id="3.40.50.360">
    <property type="match status" value="1"/>
</dbReference>
<accession>A0ABY5PCT6</accession>
<name>A0ABY5PCT6_9ACTN</name>
<dbReference type="Pfam" id="PF12724">
    <property type="entry name" value="Flavodoxin_5"/>
    <property type="match status" value="1"/>
</dbReference>
<evidence type="ECO:0000313" key="3">
    <source>
        <dbReference type="Proteomes" id="UP001058860"/>
    </source>
</evidence>
<keyword evidence="3" id="KW-1185">Reference proteome</keyword>